<dbReference type="STRING" id="317010.RU96_GL002082"/>
<evidence type="ECO:0000256" key="1">
    <source>
        <dbReference type="SAM" id="Phobius"/>
    </source>
</evidence>
<comment type="caution">
    <text evidence="5">The sequence shown here is derived from an EMBL/GenBank/DDBJ whole genome shotgun (WGS) entry which is preliminary data.</text>
</comment>
<dbReference type="Proteomes" id="UP000182835">
    <property type="component" value="Unassembled WGS sequence"/>
</dbReference>
<evidence type="ECO:0000259" key="4">
    <source>
        <dbReference type="Pfam" id="PF11797"/>
    </source>
</evidence>
<evidence type="ECO:0000313" key="5">
    <source>
        <dbReference type="EMBL" id="OJG15777.1"/>
    </source>
</evidence>
<keyword evidence="1" id="KW-1133">Transmembrane helix</keyword>
<feature type="transmembrane region" description="Helical" evidence="1">
    <location>
        <begin position="290"/>
        <end position="312"/>
    </location>
</feature>
<dbReference type="Pfam" id="PF11797">
    <property type="entry name" value="WxLIP_HBD"/>
    <property type="match status" value="1"/>
</dbReference>
<sequence>MEKKNNRFIGMLLVLFFTTLALPVQAATDSLTLTPLLLDNQPITTATVTLPADGKKHQVKLSLTNFSQTEKSLQLRGSDPVTDTSGKIVYQSKTPQVSNQSFKVAPAIKAQSFTIGAEKTQTLNVAIETPSKLKGTLTGAIQVLDENVSVATVPIQITGTKGAWEKDFIKITQFKTGLISDLPAFMVQTTNESGQQQIADFDVKITRESFLHLQDKTWHLTQNAVNLAPYSTFEKGVSLQGEPIAAGNYHLSGVIKVGDQQFVLDRQFTLSKKEVDATNQAANLTTQIPYLWLIGIAVLLGIVLIGVIYLALRQNKKRT</sequence>
<proteinExistence type="predicted"/>
<reference evidence="5 6" key="1">
    <citation type="submission" date="2014-12" db="EMBL/GenBank/DDBJ databases">
        <title>Draft genome sequences of 29 type strains of Enterococci.</title>
        <authorList>
            <person name="Zhong Z."/>
            <person name="Sun Z."/>
            <person name="Liu W."/>
            <person name="Zhang W."/>
            <person name="Zhang H."/>
        </authorList>
    </citation>
    <scope>NUCLEOTIDE SEQUENCE [LARGE SCALE GENOMIC DNA]</scope>
    <source>
        <strain evidence="5 6">DSM 21207</strain>
    </source>
</reference>
<dbReference type="EMBL" id="JXKG01000005">
    <property type="protein sequence ID" value="OJG15777.1"/>
    <property type="molecule type" value="Genomic_DNA"/>
</dbReference>
<organism evidence="5 6">
    <name type="scientific">Enterococcus canintestini</name>
    <dbReference type="NCBI Taxonomy" id="317010"/>
    <lineage>
        <taxon>Bacteria</taxon>
        <taxon>Bacillati</taxon>
        <taxon>Bacillota</taxon>
        <taxon>Bacilli</taxon>
        <taxon>Lactobacillales</taxon>
        <taxon>Enterococcaceae</taxon>
        <taxon>Enterococcus</taxon>
    </lineage>
</organism>
<dbReference type="AlphaFoldDB" id="A0A1L8R7P8"/>
<dbReference type="InterPro" id="IPR021759">
    <property type="entry name" value="WxLIP_HBD"/>
</dbReference>
<evidence type="ECO:0000313" key="6">
    <source>
        <dbReference type="Proteomes" id="UP000182835"/>
    </source>
</evidence>
<name>A0A1L8R7P8_9ENTE</name>
<keyword evidence="2" id="KW-0732">Signal</keyword>
<feature type="signal peptide" evidence="2">
    <location>
        <begin position="1"/>
        <end position="26"/>
    </location>
</feature>
<evidence type="ECO:0000256" key="2">
    <source>
        <dbReference type="SAM" id="SignalP"/>
    </source>
</evidence>
<protein>
    <submittedName>
        <fullName evidence="5">Uncharacterized protein</fullName>
    </submittedName>
</protein>
<dbReference type="Pfam" id="PF06030">
    <property type="entry name" value="WxLIP_PGBD"/>
    <property type="match status" value="1"/>
</dbReference>
<dbReference type="RefSeq" id="WP_071864432.1">
    <property type="nucleotide sequence ID" value="NZ_JBHLVQ010000007.1"/>
</dbReference>
<gene>
    <name evidence="5" type="ORF">RU96_GL002082</name>
</gene>
<keyword evidence="1" id="KW-0472">Membrane</keyword>
<feature type="domain" description="WxL Interacting Protein peptidoglycan binding" evidence="3">
    <location>
        <begin position="54"/>
        <end position="143"/>
    </location>
</feature>
<accession>A0A1L8R7P8</accession>
<keyword evidence="1" id="KW-0812">Transmembrane</keyword>
<feature type="chain" id="PRO_5009879729" evidence="2">
    <location>
        <begin position="27"/>
        <end position="319"/>
    </location>
</feature>
<evidence type="ECO:0000259" key="3">
    <source>
        <dbReference type="Pfam" id="PF06030"/>
    </source>
</evidence>
<dbReference type="InterPro" id="IPR010317">
    <property type="entry name" value="WxLIP_PGBD"/>
</dbReference>
<feature type="domain" description="WxL Interacting Protein host binding" evidence="4">
    <location>
        <begin position="152"/>
        <end position="280"/>
    </location>
</feature>